<sequence>MNIRRQYSLPNCTLILEGLSDGSNPHDFRPPLTILVNAQCQFMGVNQRLEGGRAFLESLAKTVNRYAQECLSGVHYPLENESNDGDHLELVALADPSLHRLIWYPAPELHQAPVSIQLSTVQLFDLVEAVDQFIADSQTLPDFSVKLQPVPRRYRQPDEPLAQRAVPAAFGLLSLAIAGFAIYFLPLPNVRKPANKPVAPPTQTLPPGNTSPPPTATPTPVNPR</sequence>
<gene>
    <name evidence="3" type="ORF">KA717_17965</name>
</gene>
<dbReference type="Proteomes" id="UP001065613">
    <property type="component" value="Chromosome"/>
</dbReference>
<dbReference type="InterPro" id="IPR025569">
    <property type="entry name" value="DUF4335"/>
</dbReference>
<feature type="region of interest" description="Disordered" evidence="1">
    <location>
        <begin position="194"/>
        <end position="224"/>
    </location>
</feature>
<dbReference type="Pfam" id="PF14233">
    <property type="entry name" value="DUF4335"/>
    <property type="match status" value="1"/>
</dbReference>
<feature type="transmembrane region" description="Helical" evidence="2">
    <location>
        <begin position="165"/>
        <end position="185"/>
    </location>
</feature>
<dbReference type="KEGG" id="wna:KA717_17965"/>
<name>A0A977PYW9_9CYAN</name>
<evidence type="ECO:0000313" key="3">
    <source>
        <dbReference type="EMBL" id="UXE64212.1"/>
    </source>
</evidence>
<keyword evidence="2" id="KW-0472">Membrane</keyword>
<feature type="compositionally biased region" description="Pro residues" evidence="1">
    <location>
        <begin position="198"/>
        <end position="224"/>
    </location>
</feature>
<proteinExistence type="predicted"/>
<dbReference type="AlphaFoldDB" id="A0A977PYW9"/>
<keyword evidence="2" id="KW-1133">Transmembrane helix</keyword>
<evidence type="ECO:0000256" key="2">
    <source>
        <dbReference type="SAM" id="Phobius"/>
    </source>
</evidence>
<reference evidence="3" key="1">
    <citation type="submission" date="2021-04" db="EMBL/GenBank/DDBJ databases">
        <title>Genome sequence of Woronichinia naegeliana from Washington state freshwater lake bloom.</title>
        <authorList>
            <person name="Dreher T.W."/>
        </authorList>
    </citation>
    <scope>NUCLEOTIDE SEQUENCE</scope>
    <source>
        <strain evidence="3">WA131</strain>
    </source>
</reference>
<evidence type="ECO:0000256" key="1">
    <source>
        <dbReference type="SAM" id="MobiDB-lite"/>
    </source>
</evidence>
<keyword evidence="2" id="KW-0812">Transmembrane</keyword>
<dbReference type="EMBL" id="CP073041">
    <property type="protein sequence ID" value="UXE64212.1"/>
    <property type="molecule type" value="Genomic_DNA"/>
</dbReference>
<organism evidence="3">
    <name type="scientific">Woronichinia naegeliana WA131</name>
    <dbReference type="NCBI Taxonomy" id="2824559"/>
    <lineage>
        <taxon>Bacteria</taxon>
        <taxon>Bacillati</taxon>
        <taxon>Cyanobacteriota</taxon>
        <taxon>Cyanophyceae</taxon>
        <taxon>Synechococcales</taxon>
        <taxon>Coelosphaeriaceae</taxon>
        <taxon>Woronichinia</taxon>
    </lineage>
</organism>
<accession>A0A977PYW9</accession>
<protein>
    <submittedName>
        <fullName evidence="3">DUF4335 domain-containing protein</fullName>
    </submittedName>
</protein>